<dbReference type="PANTHER" id="PTHR21860">
    <property type="entry name" value="TRANSCRIPTION INITIATION FACTOR IIIC TFIIIC , POLYPEPTIDE 6-RELATED"/>
    <property type="match status" value="1"/>
</dbReference>
<dbReference type="InParanoid" id="J4HW93"/>
<dbReference type="OrthoDB" id="1877767at2759"/>
<reference evidence="3 4" key="1">
    <citation type="journal article" date="2012" name="Appl. Environ. Microbiol.">
        <title>Short-read sequencing for genomic analysis of the brown rot fungus Fibroporia radiculosa.</title>
        <authorList>
            <person name="Tang J.D."/>
            <person name="Perkins A.D."/>
            <person name="Sonstegard T.S."/>
            <person name="Schroeder S.G."/>
            <person name="Burgess S.C."/>
            <person name="Diehl S.V."/>
        </authorList>
    </citation>
    <scope>NUCLEOTIDE SEQUENCE [LARGE SCALE GENOMIC DNA]</scope>
    <source>
        <strain evidence="3 4">TFFH 294</strain>
    </source>
</reference>
<dbReference type="STRING" id="599839.J4HW93"/>
<feature type="region of interest" description="Disordered" evidence="1">
    <location>
        <begin position="116"/>
        <end position="263"/>
    </location>
</feature>
<dbReference type="PANTHER" id="PTHR21860:SF2">
    <property type="entry name" value="GENERAL TRANSCRIPTION FACTOR 3C POLYPEPTIDE 6"/>
    <property type="match status" value="1"/>
</dbReference>
<dbReference type="EMBL" id="HE797053">
    <property type="protein sequence ID" value="CCM01862.1"/>
    <property type="molecule type" value="Genomic_DNA"/>
</dbReference>
<evidence type="ECO:0000259" key="2">
    <source>
        <dbReference type="Pfam" id="PF10419"/>
    </source>
</evidence>
<dbReference type="RefSeq" id="XP_012181145.1">
    <property type="nucleotide sequence ID" value="XM_012325755.1"/>
</dbReference>
<dbReference type="GeneID" id="24096773"/>
<evidence type="ECO:0000256" key="1">
    <source>
        <dbReference type="SAM" id="MobiDB-lite"/>
    </source>
</evidence>
<dbReference type="AlphaFoldDB" id="J4HW93"/>
<sequence>METKCLFSEYRQVETFGPDQEYESEEEVVYVTLDLGTIEPTLVPSSSTYCLIGLDTPTPFLQLSGTIFKGQHQRLLGTELLFADSKEEHHDRNRKPLEHVGITEQRIRFKEVELREKVTGSSDVADTAQTTTKGKSKRHRAPESVEEVTGSSSFHTVTRTRGGRGGKASKTKDKGKGKERPDRPPQESDDDDNILTVREADGIAAAQDAMDAATDSVAHVRGSGDGQMAGAQEHITRSMLDDDGDGEQIVPMDVDDQAGQETS</sequence>
<dbReference type="Proteomes" id="UP000006352">
    <property type="component" value="Unassembled WGS sequence"/>
</dbReference>
<feature type="compositionally biased region" description="Polar residues" evidence="1">
    <location>
        <begin position="119"/>
        <end position="133"/>
    </location>
</feature>
<evidence type="ECO:0000313" key="4">
    <source>
        <dbReference type="Proteomes" id="UP000006352"/>
    </source>
</evidence>
<organism evidence="3 4">
    <name type="scientific">Fibroporia radiculosa</name>
    <dbReference type="NCBI Taxonomy" id="599839"/>
    <lineage>
        <taxon>Eukaryota</taxon>
        <taxon>Fungi</taxon>
        <taxon>Dikarya</taxon>
        <taxon>Basidiomycota</taxon>
        <taxon>Agaricomycotina</taxon>
        <taxon>Agaricomycetes</taxon>
        <taxon>Polyporales</taxon>
        <taxon>Fibroporiaceae</taxon>
        <taxon>Fibroporia</taxon>
    </lineage>
</organism>
<feature type="compositionally biased region" description="Acidic residues" evidence="1">
    <location>
        <begin position="253"/>
        <end position="263"/>
    </location>
</feature>
<dbReference type="Gene3D" id="2.60.40.4370">
    <property type="match status" value="1"/>
</dbReference>
<dbReference type="GO" id="GO:0006383">
    <property type="term" value="P:transcription by RNA polymerase III"/>
    <property type="evidence" value="ECO:0007669"/>
    <property type="project" value="InterPro"/>
</dbReference>
<dbReference type="InterPro" id="IPR019481">
    <property type="entry name" value="TFIIIC_triple_barrel"/>
</dbReference>
<accession>J4HW93</accession>
<dbReference type="HOGENOM" id="CLU_092490_1_0_1"/>
<proteinExistence type="predicted"/>
<keyword evidence="4" id="KW-1185">Reference proteome</keyword>
<feature type="compositionally biased region" description="Basic and acidic residues" evidence="1">
    <location>
        <begin position="170"/>
        <end position="186"/>
    </location>
</feature>
<evidence type="ECO:0000313" key="3">
    <source>
        <dbReference type="EMBL" id="CCM01862.1"/>
    </source>
</evidence>
<dbReference type="Pfam" id="PF10419">
    <property type="entry name" value="TFIIIC_sub6"/>
    <property type="match status" value="1"/>
</dbReference>
<dbReference type="GO" id="GO:0000127">
    <property type="term" value="C:transcription factor TFIIIC complex"/>
    <property type="evidence" value="ECO:0007669"/>
    <property type="project" value="TreeGrafter"/>
</dbReference>
<name>J4HW93_9APHY</name>
<feature type="domain" description="Transcription factor TFIIIC triple barrel" evidence="2">
    <location>
        <begin position="25"/>
        <end position="114"/>
    </location>
</feature>
<feature type="compositionally biased region" description="Low complexity" evidence="1">
    <location>
        <begin position="202"/>
        <end position="215"/>
    </location>
</feature>
<dbReference type="InterPro" id="IPR042771">
    <property type="entry name" value="GTF3C6-like"/>
</dbReference>
<gene>
    <name evidence="3" type="ORF">FIBRA_03933</name>
</gene>
<protein>
    <recommendedName>
        <fullName evidence="2">Transcription factor TFIIIC triple barrel domain-containing protein</fullName>
    </recommendedName>
</protein>